<accession>A0A834XJ15</accession>
<evidence type="ECO:0000256" key="1">
    <source>
        <dbReference type="SAM" id="SignalP"/>
    </source>
</evidence>
<evidence type="ECO:0000313" key="2">
    <source>
        <dbReference type="EMBL" id="KAF7987896.1"/>
    </source>
</evidence>
<proteinExistence type="predicted"/>
<gene>
    <name evidence="2" type="ORF">HCN44_003759</name>
</gene>
<dbReference type="AlphaFoldDB" id="A0A834XJ15"/>
<name>A0A834XJ15_APHGI</name>
<feature type="chain" id="PRO_5032548147" evidence="1">
    <location>
        <begin position="21"/>
        <end position="613"/>
    </location>
</feature>
<feature type="signal peptide" evidence="1">
    <location>
        <begin position="1"/>
        <end position="20"/>
    </location>
</feature>
<keyword evidence="1" id="KW-0732">Signal</keyword>
<reference evidence="2 3" key="1">
    <citation type="submission" date="2020-08" db="EMBL/GenBank/DDBJ databases">
        <title>Aphidius gifuensis genome sequencing and assembly.</title>
        <authorList>
            <person name="Du Z."/>
        </authorList>
    </citation>
    <scope>NUCLEOTIDE SEQUENCE [LARGE SCALE GENOMIC DNA]</scope>
    <source>
        <strain evidence="2">YNYX2018</strain>
        <tissue evidence="2">Adults</tissue>
    </source>
</reference>
<dbReference type="OrthoDB" id="7666874at2759"/>
<protein>
    <submittedName>
        <fullName evidence="2">Uncharacterized protein</fullName>
    </submittedName>
</protein>
<organism evidence="2 3">
    <name type="scientific">Aphidius gifuensis</name>
    <name type="common">Parasitoid wasp</name>
    <dbReference type="NCBI Taxonomy" id="684658"/>
    <lineage>
        <taxon>Eukaryota</taxon>
        <taxon>Metazoa</taxon>
        <taxon>Ecdysozoa</taxon>
        <taxon>Arthropoda</taxon>
        <taxon>Hexapoda</taxon>
        <taxon>Insecta</taxon>
        <taxon>Pterygota</taxon>
        <taxon>Neoptera</taxon>
        <taxon>Endopterygota</taxon>
        <taxon>Hymenoptera</taxon>
        <taxon>Apocrita</taxon>
        <taxon>Ichneumonoidea</taxon>
        <taxon>Braconidae</taxon>
        <taxon>Aphidiinae</taxon>
        <taxon>Aphidius</taxon>
    </lineage>
</organism>
<comment type="caution">
    <text evidence="2">The sequence shown here is derived from an EMBL/GenBank/DDBJ whole genome shotgun (WGS) entry which is preliminary data.</text>
</comment>
<sequence>MNIIIIIIAFSSIIIENAESQLDQSISAAVKNRQKRNPPDVVSNFVFNPTLEQRSLIKTATALWNDKFIKSKMKSTLCLSRADNDRLWEIKEFLNITFQIIDNIELPINLKDDLLYVTSAIGNQLFDFLWEACLAVETLNNRGLLFGAYVDNIRWTDYGKIDMINTIKAVSTSMDNNHLSYQNVDYQIIFMQACKYCATKTIEKIWRKFQSTDQQSIIDIQRYPASEFDKPTILYWINRQSLLNNQMTSAEYNIGYIQQLLQLNKNNLLATNVARLKYFLLQLKMNQREKDEYIVNFLLRQNLLPLQILDDNFVFLMQQLSKEKRAIYFQNNREFSLQHLINSWPWEYLYFEAFEISKENPDGTTTVDYENILKRILEKIYGEYNAFGNYKYSSLWMLAKFWSDYKKHFTDGLINTCWSLSYHKKIKLQFIGIIISHWNVKSINALTNHMEIINGFKEFALNFYETKQYNLLYDIAKKIMKIPEERRLFLQEIPLDEICNYFIINGNRYNEIEKLVEWKYGNDNNLKVNFKKNVNWILIVKNIQTIVSGHGFIIYKIRSLFDWLYIPKKLKDSLYKCIDKYLKGQTVDWQKFYNCIEKVESKSMKCVKRMRLN</sequence>
<evidence type="ECO:0000313" key="3">
    <source>
        <dbReference type="Proteomes" id="UP000639338"/>
    </source>
</evidence>
<keyword evidence="3" id="KW-1185">Reference proteome</keyword>
<dbReference type="Proteomes" id="UP000639338">
    <property type="component" value="Unassembled WGS sequence"/>
</dbReference>
<dbReference type="EMBL" id="JACMRX010000006">
    <property type="protein sequence ID" value="KAF7987896.1"/>
    <property type="molecule type" value="Genomic_DNA"/>
</dbReference>